<dbReference type="Proteomes" id="UP000242457">
    <property type="component" value="Unassembled WGS sequence"/>
</dbReference>
<accession>A0A2A3EPJ9</accession>
<protein>
    <recommendedName>
        <fullName evidence="6">Osiris</fullName>
    </recommendedName>
</protein>
<reference evidence="4 5" key="1">
    <citation type="submission" date="2014-07" db="EMBL/GenBank/DDBJ databases">
        <title>Genomic and transcriptomic analysis on Apis cerana provide comprehensive insights into honey bee biology.</title>
        <authorList>
            <person name="Diao Q."/>
            <person name="Sun L."/>
            <person name="Zheng H."/>
            <person name="Zheng H."/>
            <person name="Xu S."/>
            <person name="Wang S."/>
            <person name="Zeng Z."/>
            <person name="Hu F."/>
            <person name="Su S."/>
            <person name="Wu J."/>
        </authorList>
    </citation>
    <scope>NUCLEOTIDE SEQUENCE [LARGE SCALE GENOMIC DNA]</scope>
    <source>
        <tissue evidence="4">Pupae without intestine</tissue>
    </source>
</reference>
<evidence type="ECO:0000256" key="3">
    <source>
        <dbReference type="SAM" id="SignalP"/>
    </source>
</evidence>
<feature type="transmembrane region" description="Helical" evidence="2">
    <location>
        <begin position="148"/>
        <end position="167"/>
    </location>
</feature>
<evidence type="ECO:0000256" key="2">
    <source>
        <dbReference type="SAM" id="Phobius"/>
    </source>
</evidence>
<keyword evidence="2" id="KW-0812">Transmembrane</keyword>
<dbReference type="AlphaFoldDB" id="A0A2A3EPJ9"/>
<keyword evidence="3" id="KW-0732">Signal</keyword>
<dbReference type="OrthoDB" id="7429417at2759"/>
<feature type="chain" id="PRO_5013127674" description="Osiris" evidence="3">
    <location>
        <begin position="21"/>
        <end position="220"/>
    </location>
</feature>
<sequence>MRITVTILFLLGITILHARGEPIGKTEEESDEALLDCASQENTLGCLGTRLARSMDRIEMQVTGKKSETPMSVVIEQAGNFVAELVDDIQNPGRADQVDETSQLGEHEEGRARRKKKKKQLQKLLGLAMLFKAKLSLLLQLISTHFQLKFFFIAIATLVINATKFWLDLKNAKPSKVIYYEHAQHQHHYDHDDHDHNYWGRSSSNDSPQDLPYSAYAPKN</sequence>
<keyword evidence="2" id="KW-0472">Membrane</keyword>
<organism evidence="4 5">
    <name type="scientific">Apis cerana cerana</name>
    <name type="common">Oriental honeybee</name>
    <dbReference type="NCBI Taxonomy" id="94128"/>
    <lineage>
        <taxon>Eukaryota</taxon>
        <taxon>Metazoa</taxon>
        <taxon>Ecdysozoa</taxon>
        <taxon>Arthropoda</taxon>
        <taxon>Hexapoda</taxon>
        <taxon>Insecta</taxon>
        <taxon>Pterygota</taxon>
        <taxon>Neoptera</taxon>
        <taxon>Endopterygota</taxon>
        <taxon>Hymenoptera</taxon>
        <taxon>Apocrita</taxon>
        <taxon>Aculeata</taxon>
        <taxon>Apoidea</taxon>
        <taxon>Anthophila</taxon>
        <taxon>Apidae</taxon>
        <taxon>Apis</taxon>
    </lineage>
</organism>
<evidence type="ECO:0000256" key="1">
    <source>
        <dbReference type="SAM" id="MobiDB-lite"/>
    </source>
</evidence>
<feature type="region of interest" description="Disordered" evidence="1">
    <location>
        <begin position="93"/>
        <end position="117"/>
    </location>
</feature>
<keyword evidence="2" id="KW-1133">Transmembrane helix</keyword>
<gene>
    <name evidence="4" type="ORF">APICC_08635</name>
</gene>
<name>A0A2A3EPJ9_APICC</name>
<proteinExistence type="predicted"/>
<dbReference type="EMBL" id="KZ288204">
    <property type="protein sequence ID" value="PBC33146.1"/>
    <property type="molecule type" value="Genomic_DNA"/>
</dbReference>
<feature type="signal peptide" evidence="3">
    <location>
        <begin position="1"/>
        <end position="20"/>
    </location>
</feature>
<evidence type="ECO:0008006" key="6">
    <source>
        <dbReference type="Google" id="ProtNLM"/>
    </source>
</evidence>
<keyword evidence="5" id="KW-1185">Reference proteome</keyword>
<feature type="region of interest" description="Disordered" evidence="1">
    <location>
        <begin position="190"/>
        <end position="220"/>
    </location>
</feature>
<evidence type="ECO:0000313" key="4">
    <source>
        <dbReference type="EMBL" id="PBC33146.1"/>
    </source>
</evidence>
<evidence type="ECO:0000313" key="5">
    <source>
        <dbReference type="Proteomes" id="UP000242457"/>
    </source>
</evidence>
<feature type="transmembrane region" description="Helical" evidence="2">
    <location>
        <begin position="124"/>
        <end position="142"/>
    </location>
</feature>